<dbReference type="PANTHER" id="PTHR43677:SF1">
    <property type="entry name" value="ACRYLYL-COA REDUCTASE ACUI-RELATED"/>
    <property type="match status" value="1"/>
</dbReference>
<dbReference type="RefSeq" id="WP_261920090.1">
    <property type="nucleotide sequence ID" value="NZ_CP022011.1"/>
</dbReference>
<accession>A0A8E3MHP8</accession>
<name>A0A8E3MHP8_9PAST</name>
<dbReference type="InterPro" id="IPR013154">
    <property type="entry name" value="ADH-like_N"/>
</dbReference>
<dbReference type="GO" id="GO:0043957">
    <property type="term" value="F:acryloyl-CoA reductase (NADPH) activity"/>
    <property type="evidence" value="ECO:0007669"/>
    <property type="project" value="TreeGrafter"/>
</dbReference>
<sequence length="330" mass="35524">MQGLILKRNEQGTSTSIEEIDLSTFSDAHFETGQLVKVKVHYSSLNYKDALAICHKGKIIKHYPLIPGIDFAGEVVEDPSGRFDKGQFVLLTGFGYGEKYCGGLAEFAFVKAEQLTLLPNNLTPKQAMIVGTAGFTAMLCVNALINAGVTPDKGEVVVTGATGGVGSTAIYLLHKLGYQVSAISGKTDSKLLTQLGVNKIYPRDTMCETSAPLQSQQFAGAIDTVGGDILANLLSKIAYGGCIAACGLANHYQLNTTVMPFILRNVRLQGIDSVYYPASQRGLVWEQLASALDQQYFDLIGQEISLHQVQDQAEKLLKGQISGRIAVKID</sequence>
<evidence type="ECO:0000313" key="2">
    <source>
        <dbReference type="Proteomes" id="UP000955338"/>
    </source>
</evidence>
<dbReference type="SUPFAM" id="SSF50129">
    <property type="entry name" value="GroES-like"/>
    <property type="match status" value="1"/>
</dbReference>
<dbReference type="EMBL" id="CP022011">
    <property type="protein sequence ID" value="QDJ15405.1"/>
    <property type="molecule type" value="Genomic_DNA"/>
</dbReference>
<reference evidence="1" key="1">
    <citation type="submission" date="2017-06" db="EMBL/GenBank/DDBJ databases">
        <title>Genome sequencing of pathogenic and non-pathogenic strains within Bisgaard taxon 40.</title>
        <authorList>
            <person name="Ladner J.T."/>
            <person name="Lovett S.P."/>
            <person name="Koroleva G."/>
            <person name="Lorch J.M."/>
        </authorList>
    </citation>
    <scope>NUCLEOTIDE SEQUENCE</scope>
    <source>
        <strain evidence="1">27576-1-I1</strain>
    </source>
</reference>
<dbReference type="InterPro" id="IPR051397">
    <property type="entry name" value="Zn-ADH-like_protein"/>
</dbReference>
<dbReference type="InterPro" id="IPR020843">
    <property type="entry name" value="ER"/>
</dbReference>
<dbReference type="InterPro" id="IPR011032">
    <property type="entry name" value="GroES-like_sf"/>
</dbReference>
<evidence type="ECO:0000313" key="1">
    <source>
        <dbReference type="EMBL" id="QDJ15405.1"/>
    </source>
</evidence>
<keyword evidence="2" id="KW-1185">Reference proteome</keyword>
<organism evidence="1 2">
    <name type="scientific">Mergibacter septicus</name>
    <dbReference type="NCBI Taxonomy" id="221402"/>
    <lineage>
        <taxon>Bacteria</taxon>
        <taxon>Pseudomonadati</taxon>
        <taxon>Pseudomonadota</taxon>
        <taxon>Gammaproteobacteria</taxon>
        <taxon>Pasteurellales</taxon>
        <taxon>Pasteurellaceae</taxon>
        <taxon>Mergibacter</taxon>
    </lineage>
</organism>
<dbReference type="Gene3D" id="3.40.50.720">
    <property type="entry name" value="NAD(P)-binding Rossmann-like Domain"/>
    <property type="match status" value="1"/>
</dbReference>
<gene>
    <name evidence="1" type="ORF">CEP48_08210</name>
</gene>
<dbReference type="InterPro" id="IPR014188">
    <property type="entry name" value="Acrylyl-CoA_reductase_AcuI"/>
</dbReference>
<protein>
    <submittedName>
        <fullName evidence="1">Oxidoreductase</fullName>
    </submittedName>
</protein>
<dbReference type="InterPro" id="IPR036291">
    <property type="entry name" value="NAD(P)-bd_dom_sf"/>
</dbReference>
<dbReference type="NCBIfam" id="TIGR02823">
    <property type="entry name" value="oxido_YhdH"/>
    <property type="match status" value="1"/>
</dbReference>
<dbReference type="Proteomes" id="UP000955338">
    <property type="component" value="Chromosome"/>
</dbReference>
<dbReference type="InterPro" id="IPR013149">
    <property type="entry name" value="ADH-like_C"/>
</dbReference>
<proteinExistence type="predicted"/>
<dbReference type="PANTHER" id="PTHR43677">
    <property type="entry name" value="SHORT-CHAIN DEHYDROGENASE/REDUCTASE"/>
    <property type="match status" value="1"/>
</dbReference>
<dbReference type="CDD" id="cd08288">
    <property type="entry name" value="MDR_yhdh"/>
    <property type="match status" value="1"/>
</dbReference>
<dbReference type="AlphaFoldDB" id="A0A8E3MHP8"/>
<dbReference type="SMART" id="SM00829">
    <property type="entry name" value="PKS_ER"/>
    <property type="match status" value="1"/>
</dbReference>
<dbReference type="Pfam" id="PF08240">
    <property type="entry name" value="ADH_N"/>
    <property type="match status" value="1"/>
</dbReference>
<dbReference type="SUPFAM" id="SSF51735">
    <property type="entry name" value="NAD(P)-binding Rossmann-fold domains"/>
    <property type="match status" value="1"/>
</dbReference>
<dbReference type="Gene3D" id="3.90.180.10">
    <property type="entry name" value="Medium-chain alcohol dehydrogenases, catalytic domain"/>
    <property type="match status" value="1"/>
</dbReference>
<dbReference type="Pfam" id="PF00107">
    <property type="entry name" value="ADH_zinc_N"/>
    <property type="match status" value="1"/>
</dbReference>